<dbReference type="Gene3D" id="3.30.70.270">
    <property type="match status" value="1"/>
</dbReference>
<dbReference type="SUPFAM" id="SSF53098">
    <property type="entry name" value="Ribonuclease H-like"/>
    <property type="match status" value="1"/>
</dbReference>
<dbReference type="Proteomes" id="UP000515161">
    <property type="component" value="Unplaced"/>
</dbReference>
<evidence type="ECO:0000259" key="4">
    <source>
        <dbReference type="PROSITE" id="PS50158"/>
    </source>
</evidence>
<evidence type="ECO:0000256" key="3">
    <source>
        <dbReference type="SAM" id="MobiDB-lite"/>
    </source>
</evidence>
<dbReference type="Pfam" id="PF18701">
    <property type="entry name" value="DUF5641"/>
    <property type="match status" value="1"/>
</dbReference>
<dbReference type="InterPro" id="IPR008042">
    <property type="entry name" value="Retrotrans_Pao"/>
</dbReference>
<evidence type="ECO:0000313" key="6">
    <source>
        <dbReference type="Proteomes" id="UP000515161"/>
    </source>
</evidence>
<dbReference type="GO" id="GO:0003676">
    <property type="term" value="F:nucleic acid binding"/>
    <property type="evidence" value="ECO:0007669"/>
    <property type="project" value="InterPro"/>
</dbReference>
<name>A0A6P8SM84_GYMAC</name>
<keyword evidence="1" id="KW-0863">Zinc-finger</keyword>
<dbReference type="GO" id="GO:0015074">
    <property type="term" value="P:DNA integration"/>
    <property type="evidence" value="ECO:0007669"/>
    <property type="project" value="InterPro"/>
</dbReference>
<feature type="coiled-coil region" evidence="2">
    <location>
        <begin position="1709"/>
        <end position="1736"/>
    </location>
</feature>
<dbReference type="Pfam" id="PF17921">
    <property type="entry name" value="Integrase_H2C2"/>
    <property type="match status" value="1"/>
</dbReference>
<feature type="domain" description="CCHC-type" evidence="4">
    <location>
        <begin position="599"/>
        <end position="614"/>
    </location>
</feature>
<dbReference type="Pfam" id="PF05380">
    <property type="entry name" value="Peptidase_A17"/>
    <property type="match status" value="1"/>
</dbReference>
<dbReference type="Gene3D" id="3.10.10.10">
    <property type="entry name" value="HIV Type 1 Reverse Transcriptase, subunit A, domain 1"/>
    <property type="match status" value="1"/>
</dbReference>
<dbReference type="InterPro" id="IPR041588">
    <property type="entry name" value="Integrase_H2C2"/>
</dbReference>
<feature type="compositionally biased region" description="Low complexity" evidence="3">
    <location>
        <begin position="279"/>
        <end position="288"/>
    </location>
</feature>
<dbReference type="InterPro" id="IPR043502">
    <property type="entry name" value="DNA/RNA_pol_sf"/>
</dbReference>
<proteinExistence type="predicted"/>
<evidence type="ECO:0000256" key="1">
    <source>
        <dbReference type="PROSITE-ProRule" id="PRU00047"/>
    </source>
</evidence>
<protein>
    <submittedName>
        <fullName evidence="7">Uncharacterized protein LOC117532415 isoform X1</fullName>
    </submittedName>
</protein>
<keyword evidence="6" id="KW-1185">Reference proteome</keyword>
<dbReference type="Pfam" id="PF03564">
    <property type="entry name" value="DUF1759"/>
    <property type="match status" value="1"/>
</dbReference>
<dbReference type="PANTHER" id="PTHR47331">
    <property type="entry name" value="PHD-TYPE DOMAIN-CONTAINING PROTEIN"/>
    <property type="match status" value="1"/>
</dbReference>
<dbReference type="Gene3D" id="3.30.420.10">
    <property type="entry name" value="Ribonuclease H-like superfamily/Ribonuclease H"/>
    <property type="match status" value="1"/>
</dbReference>
<dbReference type="InterPro" id="IPR001584">
    <property type="entry name" value="Integrase_cat-core"/>
</dbReference>
<dbReference type="GO" id="GO:0008270">
    <property type="term" value="F:zinc ion binding"/>
    <property type="evidence" value="ECO:0007669"/>
    <property type="project" value="UniProtKB-KW"/>
</dbReference>
<keyword evidence="2" id="KW-0175">Coiled coil</keyword>
<dbReference type="InterPro" id="IPR005312">
    <property type="entry name" value="DUF1759"/>
</dbReference>
<dbReference type="InterPro" id="IPR001878">
    <property type="entry name" value="Znf_CCHC"/>
</dbReference>
<dbReference type="PROSITE" id="PS50158">
    <property type="entry name" value="ZF_CCHC"/>
    <property type="match status" value="1"/>
</dbReference>
<reference evidence="7" key="1">
    <citation type="submission" date="2025-08" db="UniProtKB">
        <authorList>
            <consortium name="RefSeq"/>
        </authorList>
    </citation>
    <scope>IDENTIFICATION</scope>
</reference>
<feature type="region of interest" description="Disordered" evidence="3">
    <location>
        <begin position="127"/>
        <end position="158"/>
    </location>
</feature>
<dbReference type="RefSeq" id="XP_034051633.1">
    <property type="nucleotide sequence ID" value="XM_034195742.1"/>
</dbReference>
<feature type="coiled-coil region" evidence="2">
    <location>
        <begin position="159"/>
        <end position="199"/>
    </location>
</feature>
<dbReference type="InterPro" id="IPR043128">
    <property type="entry name" value="Rev_trsase/Diguanyl_cyclase"/>
</dbReference>
<dbReference type="PROSITE" id="PS50994">
    <property type="entry name" value="INTEGRASE"/>
    <property type="match status" value="1"/>
</dbReference>
<dbReference type="InterPro" id="IPR036397">
    <property type="entry name" value="RNaseH_sf"/>
</dbReference>
<gene>
    <name evidence="7" type="primary">LOC117532415</name>
</gene>
<keyword evidence="1" id="KW-0862">Zinc</keyword>
<feature type="compositionally biased region" description="Low complexity" evidence="3">
    <location>
        <begin position="141"/>
        <end position="157"/>
    </location>
</feature>
<dbReference type="GeneID" id="117532415"/>
<organism evidence="6 7">
    <name type="scientific">Gymnodraco acuticeps</name>
    <name type="common">Antarctic dragonfish</name>
    <dbReference type="NCBI Taxonomy" id="8218"/>
    <lineage>
        <taxon>Eukaryota</taxon>
        <taxon>Metazoa</taxon>
        <taxon>Chordata</taxon>
        <taxon>Craniata</taxon>
        <taxon>Vertebrata</taxon>
        <taxon>Euteleostomi</taxon>
        <taxon>Actinopterygii</taxon>
        <taxon>Neopterygii</taxon>
        <taxon>Teleostei</taxon>
        <taxon>Neoteleostei</taxon>
        <taxon>Acanthomorphata</taxon>
        <taxon>Eupercaria</taxon>
        <taxon>Perciformes</taxon>
        <taxon>Notothenioidei</taxon>
        <taxon>Bathydraconidae</taxon>
        <taxon>Gymnodraco</taxon>
    </lineage>
</organism>
<dbReference type="InParanoid" id="A0A6P8SM84"/>
<evidence type="ECO:0000313" key="7">
    <source>
        <dbReference type="RefSeq" id="XP_034051633.1"/>
    </source>
</evidence>
<keyword evidence="1" id="KW-0479">Metal-binding</keyword>
<dbReference type="OrthoDB" id="8046937at2759"/>
<evidence type="ECO:0000259" key="5">
    <source>
        <dbReference type="PROSITE" id="PS50994"/>
    </source>
</evidence>
<feature type="domain" description="Integrase catalytic" evidence="5">
    <location>
        <begin position="1630"/>
        <end position="1817"/>
    </location>
</feature>
<sequence length="1935" mass="219339">MADLESLESDIDCVYMERLKRLKSSRSAKLGALTRKINEIRQLMENVCNVELVKSKRESEFTQLHKEMEQLNDSVQALMSTEEEKEMDQDEWYNPKAAALEEFNQEVLNWIADAPVSNVVQTKIKGHTSVAPRDSISNVKSVHSQSSRRSSRSSITSAKIKLENRNAELLARAARLTQKQALEREEAGLKERKEQLELETDIAANTAKLSVIKGMEDSHEGMYQAGDRMNEYLDHSLFVSTALEQENAHLNANKHTPNINKTANAVNSETQFIPQRPESSTSSSTSSSKGEGNMNGLISIMEKQTIITETMVKQQKLSSLPPLSIPTFNGNPLDYRSFIRAFEHGIEEKTEISKDRLYFLEQCTISQPRELVRSCQYMQSDKGYTEAKRLLKHHYGDEYLIATAYIDKALNWPSIKPEDPQALKTFAVFLNGCLNTMDSVEYMEEMDHPINMRAVLSKLPYKLRENWRAKACNIQDGNNRRVKFEDLVKFVDHHARILSHPVFGNLKEIPNTSAKTSYTFVPATPSARFKPRSPELYKSGFATSVSPLPQKENCNRHSDTSQSNRCIYCKGEHHLSACNQILKNTHKEKLEFLRSKGLCFGCLEKGHMSKGCKQRHTCKECNLTHPTLLHFSNIESGKGKVKTVANALVDMDKDDSREEDIGAGEPEGTLAIVPVKVKTKQGNTIITTYAFLDPGSTATFCTESILQQLQVTGRNTKILLRTMNKEESVKTSVACDLEICGLESNQYVALPPVYSQNKIPVRKANIPSQEDVGQWEYLKEVNIPQIDAEVGLLIGCNVPKALEPCKVINSQGNGPYAVKTILGWTINGPLGRSDTTRWIKPVVTANRISVVEIEELLKQQVKLDFPEHQHKERLEMSREDHKFMESVSNSVKLVDGHYSIGLPLKEKGLDFPNNRRVAEQKDKANQSKRSWYIPHHGVYHPKKRKLRVVFDCGATYQGTSLNARLLQGPDLTNSLIGVLTRFRQKNIAFMADIEAMFHQVKVPEEDSDLLTFLWWPDGDLSSELEEYQMVVHIFGATSSPSCANFALQQCARDNVDDFSPEAVSSMLRNLYVDDCLKSMEDERKAVIIAHELKTLCSKGGFKLNKWVSNSRALLQTIPEESRSKEIKDLDLDKSTLPVERALGVQWCTETDSFHFKFTPQDKPLTRRGILSVVSSIFDPLGMLSPVILPAKQILQTLTGIRLGWDENIPEECKEQWLSWLHHLQLLRDFKVKRCITPLNFGDPVSAQLHHFGDASESGYGTVSYLRLMNKANAVHCSFIMGKARVVPLKPVTIPRMELTAATVAVRMDRMLQEELELKLQPSVFWTDSTSVLKYIQNETTRFHTFVANRVAVIRSASETSQWRYVNGCLNPADCVSRGISVSRFLRDETWLRGPEFLSLPEHQWPKSPDLTLTASDPEVKVFAVSLNPMEESSSTVNKLLTYYSHWHRLKKAVAWMLRIKSALMARAKMDLKEKRAKHEKGPLTVENLEEAEAAIIQFCQSASFKDEITALKKGLAVKRSSHLHKLAPILQNNLVKVGGRLSKSAMPAEAKSPIILPANNHVTQLLIRHVHENIGHSGRSPTLSGLRQKYWIPGGNSAIRKILSKCVTCRKLSGVKSQQFMADLPEERVTPDDPPFTNVGVDFFGPFELKQRRATVKRYGVIFTCLNIRAVHLELAHSLNTDSCINAIRRFIARRGPVKVMRSDNGTNLVRAERELKEAIQELNHTQIQNKLLKGEVKWIFNPPAGSHHGGIWERQIRTVRRILSALTQEQKLDEEGLATLFCEVEAIINDRPITTVSNDPGDLEPLTPNHFLLLKSKPFLPPGVFNPSDCHGKRRWRQIQYMANLFWKRWTKEYLPELQIRQKWNRKRRNFATGDIVLIVDENAPRNSWLMGRITQVLPDSRGFVRQVEVQTKTSTLRRPITKLLLLVESQNEL</sequence>
<feature type="region of interest" description="Disordered" evidence="3">
    <location>
        <begin position="271"/>
        <end position="294"/>
    </location>
</feature>
<dbReference type="Gene3D" id="1.10.340.70">
    <property type="match status" value="1"/>
</dbReference>
<dbReference type="SUPFAM" id="SSF56672">
    <property type="entry name" value="DNA/RNA polymerases"/>
    <property type="match status" value="1"/>
</dbReference>
<dbReference type="InterPro" id="IPR040676">
    <property type="entry name" value="DUF5641"/>
</dbReference>
<dbReference type="CDD" id="cd01644">
    <property type="entry name" value="RT_pepA17"/>
    <property type="match status" value="1"/>
</dbReference>
<dbReference type="InterPro" id="IPR012337">
    <property type="entry name" value="RNaseH-like_sf"/>
</dbReference>
<evidence type="ECO:0000256" key="2">
    <source>
        <dbReference type="SAM" id="Coils"/>
    </source>
</evidence>
<dbReference type="KEGG" id="gacu:117532415"/>
<accession>A0A6P8SM84</accession>
<dbReference type="PANTHER" id="PTHR47331:SF1">
    <property type="entry name" value="GAG-LIKE PROTEIN"/>
    <property type="match status" value="1"/>
</dbReference>